<dbReference type="AlphaFoldDB" id="A0A6L2M226"/>
<feature type="compositionally biased region" description="Low complexity" evidence="1">
    <location>
        <begin position="1022"/>
        <end position="1032"/>
    </location>
</feature>
<feature type="compositionally biased region" description="Polar residues" evidence="1">
    <location>
        <begin position="226"/>
        <end position="248"/>
    </location>
</feature>
<accession>A0A6L2M226</accession>
<feature type="compositionally biased region" description="Low complexity" evidence="1">
    <location>
        <begin position="862"/>
        <end position="872"/>
    </location>
</feature>
<reference evidence="2" key="1">
    <citation type="journal article" date="2019" name="Sci. Rep.">
        <title>Draft genome of Tanacetum cinerariifolium, the natural source of mosquito coil.</title>
        <authorList>
            <person name="Yamashiro T."/>
            <person name="Shiraishi A."/>
            <person name="Satake H."/>
            <person name="Nakayama K."/>
        </authorList>
    </citation>
    <scope>NUCLEOTIDE SEQUENCE</scope>
</reference>
<feature type="region of interest" description="Disordered" evidence="1">
    <location>
        <begin position="409"/>
        <end position="431"/>
    </location>
</feature>
<protein>
    <submittedName>
        <fullName evidence="2">Uncharacterized protein</fullName>
    </submittedName>
</protein>
<feature type="compositionally biased region" description="Low complexity" evidence="1">
    <location>
        <begin position="410"/>
        <end position="420"/>
    </location>
</feature>
<gene>
    <name evidence="2" type="ORF">Tci_039477</name>
</gene>
<organism evidence="2">
    <name type="scientific">Tanacetum cinerariifolium</name>
    <name type="common">Dalmatian daisy</name>
    <name type="synonym">Chrysanthemum cinerariifolium</name>
    <dbReference type="NCBI Taxonomy" id="118510"/>
    <lineage>
        <taxon>Eukaryota</taxon>
        <taxon>Viridiplantae</taxon>
        <taxon>Streptophyta</taxon>
        <taxon>Embryophyta</taxon>
        <taxon>Tracheophyta</taxon>
        <taxon>Spermatophyta</taxon>
        <taxon>Magnoliopsida</taxon>
        <taxon>eudicotyledons</taxon>
        <taxon>Gunneridae</taxon>
        <taxon>Pentapetalae</taxon>
        <taxon>asterids</taxon>
        <taxon>campanulids</taxon>
        <taxon>Asterales</taxon>
        <taxon>Asteraceae</taxon>
        <taxon>Asteroideae</taxon>
        <taxon>Anthemideae</taxon>
        <taxon>Anthemidinae</taxon>
        <taxon>Tanacetum</taxon>
    </lineage>
</organism>
<proteinExistence type="predicted"/>
<feature type="compositionally biased region" description="Basic and acidic residues" evidence="1">
    <location>
        <begin position="1037"/>
        <end position="1048"/>
    </location>
</feature>
<name>A0A6L2M226_TANCI</name>
<feature type="region of interest" description="Disordered" evidence="1">
    <location>
        <begin position="187"/>
        <end position="211"/>
    </location>
</feature>
<feature type="region of interest" description="Disordered" evidence="1">
    <location>
        <begin position="861"/>
        <end position="882"/>
    </location>
</feature>
<feature type="compositionally biased region" description="Polar residues" evidence="1">
    <location>
        <begin position="196"/>
        <end position="207"/>
    </location>
</feature>
<comment type="caution">
    <text evidence="2">The sequence shown here is derived from an EMBL/GenBank/DDBJ whole genome shotgun (WGS) entry which is preliminary data.</text>
</comment>
<sequence>MKSDLVSVNTARQVNVAHPKTTVNAARPMSYLSKTTHLTVKRPIQKNTSLKNSNVNQKVNTVRSKNVNTARPKAVVNAIKGNLVNAVKASACWVWKPKTKVIDHVSKHNGASITLKKFDYVDAQGRSKSFWSTAMTKTINEEAQIHAWVYGKEIIVTKSSVRRDLRLADEEGVDCFPNSTIFENLKLMGKPKRKNTQVPQPSGSTKNVADEDAYKKLDDRLVRAATTASSLEAEQDSGNIDKTQSKATPNEAGSPGTTSGGGLKCQEAMWDTISQTRVLDLEKTKTTQALEITSLKIRVKKLEKKQRSRIHKLKRLYKVGLTARVDSSEDEQSLDDAEIFDVNDLQSEEVFVEKEVADKEVNAAGEVNAASIATTVSAAAIITTEEITLAQALVEIKTTKPKAKEILLQEPSESPTTTTTIPKQKSQDKGKGIMVEDPVKLKKKIQIKLDEETDDVQANIDADYQLAKRLQAEEQQELTDAEKATLFMQLLEKRRKFFAAKRAEEKRNKPPTQAQQRKIMCTYLKNVKGKKLKDLKNKSFDSIQKMFDRAFKRVNKFVDFRTELVEGSSKREDEEEVAVDAIPLAVKSSRIVDWKIYKEGKKSYYRIVRADGSSMMPVEDLDLLLWGDLKTMFEPHVEDAVWRKQQGYKVWEWNLYDSDEDITLVNDQDDAEMFDVNDLQGAEDDVQAKIDADYQLAERLQAEKQQELTAEKATLFMQLLEKRKKLFAAKRAEEKWNKPPTQAQQRKIMCTYLKNVEGKKLKDLKNKNKKIDDIDQDEDITLVNDQDDAEMFDVNDLQGEEVFVEEEVADKEVNAAGEVNAASIAITVSAAATITTEEITLAQALLEIKTTKPKAKGILLQEPSESPTTTTTIPKQKSQDKGKYEEVAANDAIPLAVKSLRIVDWKIYKERKKSYYQIVRGDGSSKINKKIDDIDQDEGITLVNDQDDAEMFDVNDLQGEEVFVKKEVANKEVNVAGEVNAASIATTVSAAAIITTEEITLAQALVEIKTTKPKAKGILLQEPSESPTTTTTIPKQKLHDKGKTEFNEEEQRLARERTEKELEANIALIETWDDVQVKIDVDYQLAERLQEEEQQELTDAEKATFLKRSGEELTQESAKKQKVKDNKETSELKQLIEIIPDEEDVAIDAIPLAVKSQRIVDWKIYKKKERRAIIKLEDLEDLYKLVKAKFGSTRLVKELDLLLLGDLKTMFEPHVEDVVWRKQQRYKVLEWKLYDSCGVHSLECNLYISTC</sequence>
<feature type="region of interest" description="Disordered" evidence="1">
    <location>
        <begin position="1022"/>
        <end position="1048"/>
    </location>
</feature>
<evidence type="ECO:0000256" key="1">
    <source>
        <dbReference type="SAM" id="MobiDB-lite"/>
    </source>
</evidence>
<evidence type="ECO:0000313" key="2">
    <source>
        <dbReference type="EMBL" id="GEU67499.1"/>
    </source>
</evidence>
<dbReference type="EMBL" id="BKCJ010005576">
    <property type="protein sequence ID" value="GEU67499.1"/>
    <property type="molecule type" value="Genomic_DNA"/>
</dbReference>
<feature type="region of interest" description="Disordered" evidence="1">
    <location>
        <begin position="226"/>
        <end position="264"/>
    </location>
</feature>